<reference evidence="2 3" key="1">
    <citation type="submission" date="2023-06" db="EMBL/GenBank/DDBJ databases">
        <title>Alkalimonas sp., MEB004 an alkaliphilic bacterium isolated from Lonar Lake, India.</title>
        <authorList>
            <person name="Joshi A."/>
            <person name="Thite S."/>
        </authorList>
    </citation>
    <scope>NUCLEOTIDE SEQUENCE [LARGE SCALE GENOMIC DNA]</scope>
    <source>
        <strain evidence="2 3">MEB004</strain>
    </source>
</reference>
<name>A0ABU7JEH9_9GAMM</name>
<dbReference type="InterPro" id="IPR052563">
    <property type="entry name" value="FliK"/>
</dbReference>
<dbReference type="RefSeq" id="WP_330087382.1">
    <property type="nucleotide sequence ID" value="NZ_JAUGZK010000004.1"/>
</dbReference>
<evidence type="ECO:0000313" key="2">
    <source>
        <dbReference type="EMBL" id="MEE2024045.1"/>
    </source>
</evidence>
<dbReference type="PANTHER" id="PTHR37533:SF2">
    <property type="entry name" value="FLAGELLAR HOOK-LENGTH CONTROL PROTEIN"/>
    <property type="match status" value="1"/>
</dbReference>
<dbReference type="InterPro" id="IPR021136">
    <property type="entry name" value="Flagellar_hook_control-like_C"/>
</dbReference>
<organism evidence="2 3">
    <name type="scientific">Alkalimonas mucilaginosa</name>
    <dbReference type="NCBI Taxonomy" id="3057676"/>
    <lineage>
        <taxon>Bacteria</taxon>
        <taxon>Pseudomonadati</taxon>
        <taxon>Pseudomonadota</taxon>
        <taxon>Gammaproteobacteria</taxon>
        <taxon>Alkalimonas</taxon>
    </lineage>
</organism>
<dbReference type="InterPro" id="IPR038610">
    <property type="entry name" value="FliK-like_C_sf"/>
</dbReference>
<feature type="domain" description="Flagellar hook-length control protein-like C-terminal" evidence="1">
    <location>
        <begin position="245"/>
        <end position="326"/>
    </location>
</feature>
<dbReference type="Pfam" id="PF02120">
    <property type="entry name" value="Flg_hook"/>
    <property type="match status" value="1"/>
</dbReference>
<proteinExistence type="predicted"/>
<evidence type="ECO:0000313" key="3">
    <source>
        <dbReference type="Proteomes" id="UP001339167"/>
    </source>
</evidence>
<dbReference type="CDD" id="cd17470">
    <property type="entry name" value="T3SS_Flik_C"/>
    <property type="match status" value="1"/>
</dbReference>
<dbReference type="Gene3D" id="3.30.750.140">
    <property type="match status" value="1"/>
</dbReference>
<keyword evidence="3" id="KW-1185">Reference proteome</keyword>
<dbReference type="PANTHER" id="PTHR37533">
    <property type="entry name" value="FLAGELLAR HOOK-LENGTH CONTROL PROTEIN"/>
    <property type="match status" value="1"/>
</dbReference>
<sequence length="365" mass="38535">MTPLLAVINKSQPAALPSNSAVSQEPDAGLQDYAALIAGLTQQTTPLAAADDTALSDSDAALLTAADQAAAVVVAELTEATTSSQQSLHSSQSDSMNAAMQLSYSFGAERSVFYSTMQTGVTPDLSGGHGLSHSITATVTEPAAVQQSIVQAAEQRLTVLPAAQHAASLHQALSPQNTSLPPLLWQAVNIEQQDNPAAVSGPLASATATGSSAQAAEPLTHWKADLTGLQSSQWGQKLVHLLSDKINVQLGQQIQRAQIRLDPPQLGVIELSVSVDGDRTSVQLYAANSQLREAMQQHLDQLRQQLTQRFGAEHSLELDVRDQAQQQTKHHQSAVQTIASQQGSEEAELNTAASQQGTGWLDRLV</sequence>
<keyword evidence="2" id="KW-0282">Flagellum</keyword>
<comment type="caution">
    <text evidence="2">The sequence shown here is derived from an EMBL/GenBank/DDBJ whole genome shotgun (WGS) entry which is preliminary data.</text>
</comment>
<dbReference type="Proteomes" id="UP001339167">
    <property type="component" value="Unassembled WGS sequence"/>
</dbReference>
<accession>A0ABU7JEH9</accession>
<gene>
    <name evidence="2" type="ORF">QWF21_07275</name>
</gene>
<keyword evidence="2" id="KW-0966">Cell projection</keyword>
<dbReference type="EMBL" id="JAUGZK010000004">
    <property type="protein sequence ID" value="MEE2024045.1"/>
    <property type="molecule type" value="Genomic_DNA"/>
</dbReference>
<protein>
    <submittedName>
        <fullName evidence="2">Flagellar hook-length control protein FliK</fullName>
    </submittedName>
</protein>
<evidence type="ECO:0000259" key="1">
    <source>
        <dbReference type="Pfam" id="PF02120"/>
    </source>
</evidence>
<keyword evidence="2" id="KW-0969">Cilium</keyword>